<evidence type="ECO:0000313" key="3">
    <source>
        <dbReference type="Proteomes" id="UP000001261"/>
    </source>
</evidence>
<reference evidence="3" key="1">
    <citation type="journal article" date="2009" name="Genome Res.">
        <title>Comparative genomic analyses of the human fungal pathogens Coccidioides and their relatives.</title>
        <authorList>
            <person name="Sharpton T.J."/>
            <person name="Stajich J.E."/>
            <person name="Rounsley S.D."/>
            <person name="Gardner M.J."/>
            <person name="Wortman J.R."/>
            <person name="Jordar V.S."/>
            <person name="Maiti R."/>
            <person name="Kodira C.D."/>
            <person name="Neafsey D.E."/>
            <person name="Zeng Q."/>
            <person name="Hung C.-Y."/>
            <person name="McMahan C."/>
            <person name="Muszewska A."/>
            <person name="Grynberg M."/>
            <person name="Mandel M.A."/>
            <person name="Kellner E.M."/>
            <person name="Barker B.M."/>
            <person name="Galgiani J.N."/>
            <person name="Orbach M.J."/>
            <person name="Kirkland T.N."/>
            <person name="Cole G.T."/>
            <person name="Henn M.R."/>
            <person name="Birren B.W."/>
            <person name="Taylor J.W."/>
        </authorList>
    </citation>
    <scope>NUCLEOTIDE SEQUENCE [LARGE SCALE GENOMIC DNA]</scope>
    <source>
        <strain evidence="3">RS</strain>
    </source>
</reference>
<feature type="region of interest" description="Disordered" evidence="1">
    <location>
        <begin position="87"/>
        <end position="106"/>
    </location>
</feature>
<dbReference type="KEGG" id="cim:CIMG_13243"/>
<accession>A0A0D8JWZ8</accession>
<organism evidence="2 3">
    <name type="scientific">Coccidioides immitis (strain RS)</name>
    <name type="common">Valley fever fungus</name>
    <dbReference type="NCBI Taxonomy" id="246410"/>
    <lineage>
        <taxon>Eukaryota</taxon>
        <taxon>Fungi</taxon>
        <taxon>Dikarya</taxon>
        <taxon>Ascomycota</taxon>
        <taxon>Pezizomycotina</taxon>
        <taxon>Eurotiomycetes</taxon>
        <taxon>Eurotiomycetidae</taxon>
        <taxon>Onygenales</taxon>
        <taxon>Onygenaceae</taxon>
        <taxon>Coccidioides</taxon>
    </lineage>
</organism>
<dbReference type="InParanoid" id="A0A0D8JWZ8"/>
<evidence type="ECO:0000313" key="2">
    <source>
        <dbReference type="EMBL" id="KJF60803.1"/>
    </source>
</evidence>
<reference evidence="3" key="2">
    <citation type="journal article" date="2010" name="Genome Res.">
        <title>Population genomic sequencing of Coccidioides fungi reveals recent hybridization and transposon control.</title>
        <authorList>
            <person name="Neafsey D.E."/>
            <person name="Barker B.M."/>
            <person name="Sharpton T.J."/>
            <person name="Stajich J.E."/>
            <person name="Park D.J."/>
            <person name="Whiston E."/>
            <person name="Hung C.-Y."/>
            <person name="McMahan C."/>
            <person name="White J."/>
            <person name="Sykes S."/>
            <person name="Heiman D."/>
            <person name="Young S."/>
            <person name="Zeng Q."/>
            <person name="Abouelleil A."/>
            <person name="Aftuck L."/>
            <person name="Bessette D."/>
            <person name="Brown A."/>
            <person name="FitzGerald M."/>
            <person name="Lui A."/>
            <person name="Macdonald J.P."/>
            <person name="Priest M."/>
            <person name="Orbach M.J."/>
            <person name="Galgiani J.N."/>
            <person name="Kirkland T.N."/>
            <person name="Cole G.T."/>
            <person name="Birren B.W."/>
            <person name="Henn M.R."/>
            <person name="Taylor J.W."/>
            <person name="Rounsley S.D."/>
        </authorList>
    </citation>
    <scope>GENOME REANNOTATION</scope>
    <source>
        <strain evidence="3">RS</strain>
    </source>
</reference>
<dbReference type="AlphaFoldDB" id="A0A0D8JWZ8"/>
<name>A0A0D8JWZ8_COCIM</name>
<dbReference type="RefSeq" id="XP_004445065.1">
    <property type="nucleotide sequence ID" value="XM_004445008.1"/>
</dbReference>
<protein>
    <submittedName>
        <fullName evidence="2">Uncharacterized protein</fullName>
    </submittedName>
</protein>
<dbReference type="VEuPathDB" id="FungiDB:CIMG_13243"/>
<dbReference type="Proteomes" id="UP000001261">
    <property type="component" value="Unassembled WGS sequence"/>
</dbReference>
<proteinExistence type="predicted"/>
<keyword evidence="3" id="KW-1185">Reference proteome</keyword>
<feature type="compositionally biased region" description="Low complexity" evidence="1">
    <location>
        <begin position="89"/>
        <end position="99"/>
    </location>
</feature>
<dbReference type="GeneID" id="24164870"/>
<gene>
    <name evidence="2" type="ORF">CIMG_13243</name>
</gene>
<dbReference type="EMBL" id="GG704913">
    <property type="protein sequence ID" value="KJF60803.1"/>
    <property type="molecule type" value="Genomic_DNA"/>
</dbReference>
<evidence type="ECO:0000256" key="1">
    <source>
        <dbReference type="SAM" id="MobiDB-lite"/>
    </source>
</evidence>
<sequence length="106" mass="11617">MIVVVAIPIKAGIDGWGVGVPKFSSHLQSNQQLLPNNHMALSLSVDGWPPPVRRKHRADGKRTMRLQKIPCWAQDLYHRKIISLGKHASTSSSPNSGISGCDNNQI</sequence>